<organism evidence="1 2">
    <name type="scientific">Acidithiobacillus caldus</name>
    <dbReference type="NCBI Taxonomy" id="33059"/>
    <lineage>
        <taxon>Bacteria</taxon>
        <taxon>Pseudomonadati</taxon>
        <taxon>Pseudomonadota</taxon>
        <taxon>Acidithiobacillia</taxon>
        <taxon>Acidithiobacillales</taxon>
        <taxon>Acidithiobacillaceae</taxon>
        <taxon>Acidithiobacillus</taxon>
    </lineage>
</organism>
<accession>A0A1E7YZU1</accession>
<evidence type="ECO:0008006" key="3">
    <source>
        <dbReference type="Google" id="ProtNLM"/>
    </source>
</evidence>
<name>A0A1E7YZU1_9PROT</name>
<sequence length="251" mass="27950">MSPEVVLIVPCKCEGENASKTFGVILDIMDRPLECRPDKVILVFDGDVDIRLPGTLPPDVLVTRSVGNTYGKTGACLAALPVLWEQALIHSATALGFWDCDMEYDLSDLSSMILACRMNPGASVVGARSGGKRLWRSIFANALVRQALRWRTGRVPPKDILTGSRICPLGVSVQALLQSSRFEMETWMTRLCLEQGVPIIEVPVAYRPRLRGKKIKPWDLFFLFYAAIRKYGAECDRHEQRHTLAHQGSAH</sequence>
<evidence type="ECO:0000313" key="1">
    <source>
        <dbReference type="EMBL" id="OFC62021.1"/>
    </source>
</evidence>
<dbReference type="AlphaFoldDB" id="A0A1E7YZU1"/>
<dbReference type="InterPro" id="IPR029044">
    <property type="entry name" value="Nucleotide-diphossugar_trans"/>
</dbReference>
<evidence type="ECO:0000313" key="2">
    <source>
        <dbReference type="Proteomes" id="UP000175707"/>
    </source>
</evidence>
<proteinExistence type="predicted"/>
<dbReference type="SUPFAM" id="SSF53448">
    <property type="entry name" value="Nucleotide-diphospho-sugar transferases"/>
    <property type="match status" value="1"/>
</dbReference>
<reference evidence="1 2" key="1">
    <citation type="submission" date="2016-06" db="EMBL/GenBank/DDBJ databases">
        <title>Gene turnover analysis identifies the evolutionary adaptation of the extremophile Acidithiobacillus caldus.</title>
        <authorList>
            <person name="Zhang X."/>
        </authorList>
    </citation>
    <scope>NUCLEOTIDE SEQUENCE [LARGE SCALE GENOMIC DNA]</scope>
    <source>
        <strain evidence="1 2">S1</strain>
    </source>
</reference>
<comment type="caution">
    <text evidence="1">The sequence shown here is derived from an EMBL/GenBank/DDBJ whole genome shotgun (WGS) entry which is preliminary data.</text>
</comment>
<protein>
    <recommendedName>
        <fullName evidence="3">Glycosyltransferase 2-like domain-containing protein</fullName>
    </recommendedName>
</protein>
<dbReference type="Proteomes" id="UP000175707">
    <property type="component" value="Unassembled WGS sequence"/>
</dbReference>
<dbReference type="Gene3D" id="3.90.550.10">
    <property type="entry name" value="Spore Coat Polysaccharide Biosynthesis Protein SpsA, Chain A"/>
    <property type="match status" value="1"/>
</dbReference>
<dbReference type="EMBL" id="LZYH01000298">
    <property type="protein sequence ID" value="OFC62021.1"/>
    <property type="molecule type" value="Genomic_DNA"/>
</dbReference>
<gene>
    <name evidence="1" type="ORF">BAE30_03190</name>
</gene>